<dbReference type="HOGENOM" id="CLU_2290346_0_0_11"/>
<reference evidence="1 2" key="1">
    <citation type="journal article" date="2011" name="Stand. Genomic Sci.">
        <title>Complete genome sequence of Thermomonospora curvata type strain (B9).</title>
        <authorList>
            <person name="Chertkov O."/>
            <person name="Sikorski J."/>
            <person name="Nolan M."/>
            <person name="Lapidus A."/>
            <person name="Lucas S."/>
            <person name="Del Rio T.G."/>
            <person name="Tice H."/>
            <person name="Cheng J.F."/>
            <person name="Goodwin L."/>
            <person name="Pitluck S."/>
            <person name="Liolios K."/>
            <person name="Ivanova N."/>
            <person name="Mavromatis K."/>
            <person name="Mikhailova N."/>
            <person name="Ovchinnikova G."/>
            <person name="Pati A."/>
            <person name="Chen A."/>
            <person name="Palaniappan K."/>
            <person name="Djao O.D."/>
            <person name="Land M."/>
            <person name="Hauser L."/>
            <person name="Chang Y.J."/>
            <person name="Jeffries C.D."/>
            <person name="Brettin T."/>
            <person name="Han C."/>
            <person name="Detter J.C."/>
            <person name="Rohde M."/>
            <person name="Goker M."/>
            <person name="Woyke T."/>
            <person name="Bristow J."/>
            <person name="Eisen J.A."/>
            <person name="Markowitz V."/>
            <person name="Hugenholtz P."/>
            <person name="Klenk H.P."/>
            <person name="Kyrpides N.C."/>
        </authorList>
    </citation>
    <scope>NUCLEOTIDE SEQUENCE [LARGE SCALE GENOMIC DNA]</scope>
    <source>
        <strain evidence="2">ATCC 19995 / DSM 43183 / JCM 3096 / KCTC 9072 / NBRC 15933 / NCIMB 10081 / Henssen B9</strain>
    </source>
</reference>
<sequence length="101" mass="11166">MSGAAAATDEAGRWVPAVRADQLEAVWRLTRREFGDEFPNITIWYGLASGLWRAMVPGPGGWRMLESPEPDDLRMQIRGALGFWPVYGSQHHRGHGSMGTG</sequence>
<dbReference type="Proteomes" id="UP000001918">
    <property type="component" value="Chromosome"/>
</dbReference>
<dbReference type="EMBL" id="CP001738">
    <property type="protein sequence ID" value="ACY95656.1"/>
    <property type="molecule type" value="Genomic_DNA"/>
</dbReference>
<dbReference type="AlphaFoldDB" id="D1ADE6"/>
<accession>D1ADE6</accession>
<organism evidence="1 2">
    <name type="scientific">Thermomonospora curvata (strain ATCC 19995 / DSM 43183 / JCM 3096 / KCTC 9072 / NBRC 15933 / NCIMB 10081 / Henssen B9)</name>
    <dbReference type="NCBI Taxonomy" id="471852"/>
    <lineage>
        <taxon>Bacteria</taxon>
        <taxon>Bacillati</taxon>
        <taxon>Actinomycetota</taxon>
        <taxon>Actinomycetes</taxon>
        <taxon>Streptosporangiales</taxon>
        <taxon>Thermomonosporaceae</taxon>
        <taxon>Thermomonospora</taxon>
    </lineage>
</organism>
<dbReference type="RefSeq" id="WP_012850440.1">
    <property type="nucleotide sequence ID" value="NC_013510.1"/>
</dbReference>
<protein>
    <submittedName>
        <fullName evidence="1">Uncharacterized protein</fullName>
    </submittedName>
</protein>
<dbReference type="STRING" id="471852.Tcur_0048"/>
<gene>
    <name evidence="1" type="ordered locus">Tcur_0048</name>
</gene>
<proteinExistence type="predicted"/>
<dbReference type="KEGG" id="tcu:Tcur_0048"/>
<keyword evidence="2" id="KW-1185">Reference proteome</keyword>
<name>D1ADE6_THECD</name>
<evidence type="ECO:0000313" key="1">
    <source>
        <dbReference type="EMBL" id="ACY95656.1"/>
    </source>
</evidence>
<evidence type="ECO:0000313" key="2">
    <source>
        <dbReference type="Proteomes" id="UP000001918"/>
    </source>
</evidence>
<dbReference type="OrthoDB" id="3482046at2"/>